<dbReference type="RefSeq" id="WP_245804148.1">
    <property type="nucleotide sequence ID" value="NZ_FQWQ01000003.1"/>
</dbReference>
<dbReference type="STRING" id="947013.SAMN04488109_4238"/>
<organism evidence="2 3">
    <name type="scientific">Chryseolinea serpens</name>
    <dbReference type="NCBI Taxonomy" id="947013"/>
    <lineage>
        <taxon>Bacteria</taxon>
        <taxon>Pseudomonadati</taxon>
        <taxon>Bacteroidota</taxon>
        <taxon>Cytophagia</taxon>
        <taxon>Cytophagales</taxon>
        <taxon>Fulvivirgaceae</taxon>
        <taxon>Chryseolinea</taxon>
    </lineage>
</organism>
<accession>A0A1M5TS73</accession>
<dbReference type="EMBL" id="FQWQ01000003">
    <property type="protein sequence ID" value="SHH53456.1"/>
    <property type="molecule type" value="Genomic_DNA"/>
</dbReference>
<name>A0A1M5TS73_9BACT</name>
<dbReference type="Proteomes" id="UP000184212">
    <property type="component" value="Unassembled WGS sequence"/>
</dbReference>
<dbReference type="CDD" id="cd00093">
    <property type="entry name" value="HTH_XRE"/>
    <property type="match status" value="1"/>
</dbReference>
<gene>
    <name evidence="2" type="ORF">SAMN04488109_4238</name>
</gene>
<evidence type="ECO:0000313" key="3">
    <source>
        <dbReference type="Proteomes" id="UP000184212"/>
    </source>
</evidence>
<keyword evidence="3" id="KW-1185">Reference proteome</keyword>
<proteinExistence type="predicted"/>
<dbReference type="GO" id="GO:0003677">
    <property type="term" value="F:DNA binding"/>
    <property type="evidence" value="ECO:0007669"/>
    <property type="project" value="InterPro"/>
</dbReference>
<dbReference type="InterPro" id="IPR001387">
    <property type="entry name" value="Cro/C1-type_HTH"/>
</dbReference>
<dbReference type="SUPFAM" id="SSF47413">
    <property type="entry name" value="lambda repressor-like DNA-binding domains"/>
    <property type="match status" value="1"/>
</dbReference>
<evidence type="ECO:0000313" key="2">
    <source>
        <dbReference type="EMBL" id="SHH53456.1"/>
    </source>
</evidence>
<dbReference type="AlphaFoldDB" id="A0A1M5TS73"/>
<feature type="domain" description="HTH cro/C1-type" evidence="1">
    <location>
        <begin position="11"/>
        <end position="66"/>
    </location>
</feature>
<sequence length="71" mass="7932">MMHLNNLYETLRERRETLGVTQLHLAELSGVALRTLKEIESGKGNPTAETLSKLADVMGMDLKLEIRKPAV</sequence>
<dbReference type="SMART" id="SM00530">
    <property type="entry name" value="HTH_XRE"/>
    <property type="match status" value="1"/>
</dbReference>
<dbReference type="InterPro" id="IPR010982">
    <property type="entry name" value="Lambda_DNA-bd_dom_sf"/>
</dbReference>
<evidence type="ECO:0000259" key="1">
    <source>
        <dbReference type="PROSITE" id="PS50943"/>
    </source>
</evidence>
<reference evidence="2 3" key="1">
    <citation type="submission" date="2016-11" db="EMBL/GenBank/DDBJ databases">
        <authorList>
            <person name="Jaros S."/>
            <person name="Januszkiewicz K."/>
            <person name="Wedrychowicz H."/>
        </authorList>
    </citation>
    <scope>NUCLEOTIDE SEQUENCE [LARGE SCALE GENOMIC DNA]</scope>
    <source>
        <strain evidence="2 3">DSM 24574</strain>
    </source>
</reference>
<dbReference type="PROSITE" id="PS50943">
    <property type="entry name" value="HTH_CROC1"/>
    <property type="match status" value="1"/>
</dbReference>
<protein>
    <submittedName>
        <fullName evidence="2">Helix-turn-helix</fullName>
    </submittedName>
</protein>
<dbReference type="Pfam" id="PF01381">
    <property type="entry name" value="HTH_3"/>
    <property type="match status" value="1"/>
</dbReference>
<dbReference type="Gene3D" id="1.10.260.40">
    <property type="entry name" value="lambda repressor-like DNA-binding domains"/>
    <property type="match status" value="1"/>
</dbReference>